<accession>A0A8E2AVJ0</accession>
<evidence type="ECO:0000313" key="3">
    <source>
        <dbReference type="Proteomes" id="UP000250043"/>
    </source>
</evidence>
<gene>
    <name evidence="2" type="ORF">OBBRIDRAFT_156753</name>
</gene>
<name>A0A8E2AVJ0_9APHY</name>
<dbReference type="Proteomes" id="UP000250043">
    <property type="component" value="Unassembled WGS sequence"/>
</dbReference>
<keyword evidence="3" id="KW-1185">Reference proteome</keyword>
<evidence type="ECO:0000313" key="2">
    <source>
        <dbReference type="EMBL" id="OCH87457.1"/>
    </source>
</evidence>
<dbReference type="EMBL" id="KV722485">
    <property type="protein sequence ID" value="OCH87457.1"/>
    <property type="molecule type" value="Genomic_DNA"/>
</dbReference>
<protein>
    <submittedName>
        <fullName evidence="2">Uncharacterized protein</fullName>
    </submittedName>
</protein>
<reference evidence="2 3" key="1">
    <citation type="submission" date="2016-07" db="EMBL/GenBank/DDBJ databases">
        <title>Draft genome of the white-rot fungus Obba rivulosa 3A-2.</title>
        <authorList>
            <consortium name="DOE Joint Genome Institute"/>
            <person name="Miettinen O."/>
            <person name="Riley R."/>
            <person name="Acob R."/>
            <person name="Barry K."/>
            <person name="Cullen D."/>
            <person name="De Vries R."/>
            <person name="Hainaut M."/>
            <person name="Hatakka A."/>
            <person name="Henrissat B."/>
            <person name="Hilden K."/>
            <person name="Kuo R."/>
            <person name="Labutti K."/>
            <person name="Lipzen A."/>
            <person name="Makela M.R."/>
            <person name="Sandor L."/>
            <person name="Spatafora J.W."/>
            <person name="Grigoriev I.V."/>
            <person name="Hibbett D.S."/>
        </authorList>
    </citation>
    <scope>NUCLEOTIDE SEQUENCE [LARGE SCALE GENOMIC DNA]</scope>
    <source>
        <strain evidence="2 3">3A-2</strain>
    </source>
</reference>
<dbReference type="AlphaFoldDB" id="A0A8E2AVJ0"/>
<feature type="region of interest" description="Disordered" evidence="1">
    <location>
        <begin position="92"/>
        <end position="117"/>
    </location>
</feature>
<proteinExistence type="predicted"/>
<organism evidence="2 3">
    <name type="scientific">Obba rivulosa</name>
    <dbReference type="NCBI Taxonomy" id="1052685"/>
    <lineage>
        <taxon>Eukaryota</taxon>
        <taxon>Fungi</taxon>
        <taxon>Dikarya</taxon>
        <taxon>Basidiomycota</taxon>
        <taxon>Agaricomycotina</taxon>
        <taxon>Agaricomycetes</taxon>
        <taxon>Polyporales</taxon>
        <taxon>Gelatoporiaceae</taxon>
        <taxon>Obba</taxon>
    </lineage>
</organism>
<feature type="compositionally biased region" description="Basic residues" evidence="1">
    <location>
        <begin position="92"/>
        <end position="105"/>
    </location>
</feature>
<evidence type="ECO:0000256" key="1">
    <source>
        <dbReference type="SAM" id="MobiDB-lite"/>
    </source>
</evidence>
<sequence>MDMQLPQCSPALEVRFGHHKYMSTADIDICRSTYSTSCWTSRGFDRSDRVRPHLHPPTSRPRHRHLLANANHPHLLRCPREGRRGPNLRLCCHHRRGGGGRRHRPSQGLNRSRGPLQ</sequence>